<dbReference type="InterPro" id="IPR010994">
    <property type="entry name" value="RuvA_2-like"/>
</dbReference>
<sequence length="1590" mass="181652">MSDFIESEAEESEEEFEEKDLKPKKTQRFLEDDDEEEEENIEDQDERGNLKGLIDDGDDEEEEEGGSRSGPGSDSDEEVKHRRKKRSFDDYLDDEDLDLIEENLGVKVKRRKKKYDRVKTMDDDEDDDDGKDLIADEIFTGDADGELEEGETVDVPIHHPDDEEGEDEESDIDDFIVDDDGQPITSKRGKKFSGYTDAALQEAQEIFGGDFDFADELESSHMTDQDNEIRSTDMPERFQLRSIPIKPAEDDELEEEESTDYLDRGTTTNFSRKGPSTIAKIKEALNFMRNQHFEVPFIAFYRKEYVEPELNINDLWKVWQWDEKWTQLRTRKQNLTRLFRRMQSYQYEQISADPDKPLADGVRPLDTADMERLKDVQSLDELNDVYNHFLLYYGRDIPKMQNAFKLASRRDMYSICQGVGLDGLAKKFGLTPEQFGENLRDSYQRHETEQFPAEPMELAKDYVCSQFSTPEAVLEGTRYMVAMQLAREPLVRHVLRQTFQERAKVNIKPTKKGKKEVDEAHFGYSFKYMKNKPVKELNGEQFLKMCLAEEEGLLSIDICIDLLSIKGFTGDQAYFDEIKQFYYRDEFSHQVQEWNRQRTLAIERALTQFLYPQMAKELKSKLIAEAKENIVRSCCRRLYNWLKVSPYRPEQQVEEDDDLMDDNQGKGIRVLGVAYAPERGTPMFCALINGEGEVVDFLRLPYFMNRRNAFREDEREKKATDIESLKKFLKSKKPHVVAVGGENRDAQMIMEDIKRAVSELEQESSLPAVGVELVDNELATLYMNSKKSEAEFRDYPPLLRQAVSIARKIQDPLVEYTQVCSSDEDILCLKLHPLQEQVVKEDLLSALYCEFINRVNEVGVDVNQGISHPYTQSLVQYVCGLGPRKGSQLLKILKQNNTRLENRTQLVTMCHMGPKVFINCAGFIKIDTASLGDSTDSYIEVLDGSRVHPETYEWARKMAVDALEYDESAEDANPAGALEEILENPERLKDLDLDAFAEELERQGYGNKGITLYDIRAELSCRYKDLRVPYRAPNTEEVFNLLTKETPDTFYIGKLITSCVTGIAHRRPQGESYDQAIRNDATGLWQCPFCQQDNFPELSEVWNHFDSGSCPGQAIGVRSRLDNGVGMTVHCRIMKIDIEKFSVDLTCRTSDLADKANEWKLPKDSYYDFDTETADHTLEEELKKKQQRTPYIKRVIAHPSFHNIGFKQAEKMMESLDQGDLVIRPSSKGQNHLTVTWKVAEGIYQHVDVREEGKENVFSLGHTLWIGTEEFEDLDEITARFIQPMAAFARDLLGHKYFHECHGGDRKKMEEMLVRTKREKPTFIPYFIAACKDLPGKFILGYQPRGKPRVEYVTITPDGFRYRSQTFSSVNGLFRWFKDHYQEAIPGVTPSNSTRTRTPVSLNATPANINIADLTRAVSSLPRNMTSQMFNAIAAATGQNSSGTPAQWGSSHSSAYHQPMATPLMTPNYSYTTPGQQGLGTPQYPGSTPQSSHGHSSHHGPHSSHHGPSSGTPTSSSSRGRTPQQPQPKSSGSSAVDWGKMAEQWLKEKEAEGKKKTPRMTPRPSPSPMIESTPMSIAGDATPLLDEMDR</sequence>
<dbReference type="PANTHER" id="PTHR10145:SF6">
    <property type="entry name" value="TRANSCRIPTION ELONGATION FACTOR SPT6"/>
    <property type="match status" value="1"/>
</dbReference>
<feature type="compositionally biased region" description="Polar residues" evidence="11">
    <location>
        <begin position="1438"/>
        <end position="1456"/>
    </location>
</feature>
<feature type="compositionally biased region" description="Acidic residues" evidence="11">
    <location>
        <begin position="143"/>
        <end position="152"/>
    </location>
</feature>
<comment type="function">
    <text evidence="10">Histone H3-H4 chaperone that plays a role in maintenance of chromatin structure during RNA polymerase II transcription elongation.</text>
</comment>
<feature type="compositionally biased region" description="Acidic residues" evidence="11">
    <location>
        <begin position="162"/>
        <end position="181"/>
    </location>
</feature>
<dbReference type="InterPro" id="IPR012337">
    <property type="entry name" value="RNaseH-like_sf"/>
</dbReference>
<dbReference type="FunFam" id="3.30.420.140:FF:000004">
    <property type="entry name" value="Transcription elongation factor spt6"/>
    <property type="match status" value="1"/>
</dbReference>
<dbReference type="InterPro" id="IPR023319">
    <property type="entry name" value="Tex-like_HTH_dom_sf"/>
</dbReference>
<dbReference type="FunFam" id="3.30.505.10:FF:000032">
    <property type="entry name" value="Transcription elongation factor spt6"/>
    <property type="match status" value="1"/>
</dbReference>
<evidence type="ECO:0000313" key="15">
    <source>
        <dbReference type="Proteomes" id="UP001148018"/>
    </source>
</evidence>
<dbReference type="FunFam" id="3.30.505.10:FF:000030">
    <property type="entry name" value="Transcription elongation factor spt6"/>
    <property type="match status" value="1"/>
</dbReference>
<dbReference type="InterPro" id="IPR032706">
    <property type="entry name" value="Spt6_HHH"/>
</dbReference>
<feature type="compositionally biased region" description="Acidic residues" evidence="11">
    <location>
        <begin position="249"/>
        <end position="260"/>
    </location>
</feature>
<dbReference type="InterPro" id="IPR037027">
    <property type="entry name" value="YqgF/RNaseH-like_dom_sf"/>
</dbReference>
<evidence type="ECO:0000256" key="6">
    <source>
        <dbReference type="ARBA" id="ARBA00023163"/>
    </source>
</evidence>
<feature type="region of interest" description="Disordered" evidence="11">
    <location>
        <begin position="1"/>
        <end position="189"/>
    </location>
</feature>
<dbReference type="InterPro" id="IPR017072">
    <property type="entry name" value="TF_Spt6"/>
</dbReference>
<keyword evidence="5" id="KW-0175">Coiled coil</keyword>
<dbReference type="InterPro" id="IPR000980">
    <property type="entry name" value="SH2"/>
</dbReference>
<evidence type="ECO:0000256" key="9">
    <source>
        <dbReference type="ARBA" id="ARBA00070625"/>
    </source>
</evidence>
<feature type="region of interest" description="Disordered" evidence="11">
    <location>
        <begin position="249"/>
        <end position="269"/>
    </location>
</feature>
<dbReference type="Pfam" id="PF14632">
    <property type="entry name" value="SPT6_acidic"/>
    <property type="match status" value="1"/>
</dbReference>
<feature type="domain" description="YqgF/RNase H-like" evidence="13">
    <location>
        <begin position="668"/>
        <end position="783"/>
    </location>
</feature>
<keyword evidence="7" id="KW-0143">Chaperone</keyword>
<feature type="compositionally biased region" description="Low complexity" evidence="11">
    <location>
        <begin position="1485"/>
        <end position="1494"/>
    </location>
</feature>
<dbReference type="InterPro" id="IPR028088">
    <property type="entry name" value="Spt6_HTH_DNA-bd_dom"/>
</dbReference>
<dbReference type="Pfam" id="PF14639">
    <property type="entry name" value="YqgF"/>
    <property type="match status" value="1"/>
</dbReference>
<dbReference type="InterPro" id="IPR042066">
    <property type="entry name" value="Spt6_death-like"/>
</dbReference>
<feature type="compositionally biased region" description="Low complexity" evidence="11">
    <location>
        <begin position="1506"/>
        <end position="1528"/>
    </location>
</feature>
<dbReference type="InterPro" id="IPR035018">
    <property type="entry name" value="Spt6_SH2_C"/>
</dbReference>
<dbReference type="PIRSF" id="PIRSF036947">
    <property type="entry name" value="Spt6"/>
    <property type="match status" value="1"/>
</dbReference>
<dbReference type="PANTHER" id="PTHR10145">
    <property type="entry name" value="TRANSCRIPTION ELONGATION FACTOR SPT6"/>
    <property type="match status" value="1"/>
</dbReference>
<dbReference type="Gene3D" id="3.30.420.140">
    <property type="entry name" value="YqgF/RNase H-like domain"/>
    <property type="match status" value="1"/>
</dbReference>
<dbReference type="Gene3D" id="1.10.10.2740">
    <property type="entry name" value="Spt6, Death-like domain"/>
    <property type="match status" value="1"/>
</dbReference>
<dbReference type="Pfam" id="PF14641">
    <property type="entry name" value="HTH_44"/>
    <property type="match status" value="1"/>
</dbReference>
<evidence type="ECO:0000256" key="10">
    <source>
        <dbReference type="PIRNR" id="PIRNR036947"/>
    </source>
</evidence>
<feature type="compositionally biased region" description="Acidic residues" evidence="11">
    <location>
        <begin position="55"/>
        <end position="64"/>
    </location>
</feature>
<evidence type="ECO:0000256" key="4">
    <source>
        <dbReference type="ARBA" id="ARBA00022553"/>
    </source>
</evidence>
<dbReference type="InterPro" id="IPR035019">
    <property type="entry name" value="Spt6_SH2_N"/>
</dbReference>
<dbReference type="GO" id="GO:0008023">
    <property type="term" value="C:transcription elongation factor complex"/>
    <property type="evidence" value="ECO:0007669"/>
    <property type="project" value="TreeGrafter"/>
</dbReference>
<dbReference type="Pfam" id="PF14633">
    <property type="entry name" value="SH2_2"/>
    <property type="match status" value="1"/>
</dbReference>
<dbReference type="Pfam" id="PF14635">
    <property type="entry name" value="HHH_7"/>
    <property type="match status" value="1"/>
</dbReference>
<dbReference type="SUPFAM" id="SSF55550">
    <property type="entry name" value="SH2 domain"/>
    <property type="match status" value="1"/>
</dbReference>
<dbReference type="FunFam" id="1.10.10.2740:FF:000001">
    <property type="entry name" value="Transcription elongation factor spt6"/>
    <property type="match status" value="1"/>
</dbReference>
<keyword evidence="6 10" id="KW-0804">Transcription</keyword>
<evidence type="ECO:0000259" key="12">
    <source>
        <dbReference type="SMART" id="SM00252"/>
    </source>
</evidence>
<dbReference type="InterPro" id="IPR023323">
    <property type="entry name" value="Tex-like_dom_sf"/>
</dbReference>
<dbReference type="Gene3D" id="3.30.505.10">
    <property type="entry name" value="SH2 domain"/>
    <property type="match status" value="2"/>
</dbReference>
<keyword evidence="15" id="KW-1185">Reference proteome</keyword>
<reference evidence="14" key="1">
    <citation type="submission" date="2022-07" db="EMBL/GenBank/DDBJ databases">
        <title>Chromosome-level genome of Muraenolepis orangiensis.</title>
        <authorList>
            <person name="Kim J."/>
        </authorList>
    </citation>
    <scope>NUCLEOTIDE SEQUENCE</scope>
    <source>
        <strain evidence="14">KU_S4_2022</strain>
        <tissue evidence="14">Muscle</tissue>
    </source>
</reference>
<evidence type="ECO:0000256" key="3">
    <source>
        <dbReference type="ARBA" id="ARBA00020248"/>
    </source>
</evidence>
<dbReference type="CDD" id="cd09918">
    <property type="entry name" value="SH2_Nterm_SPT6_like"/>
    <property type="match status" value="1"/>
</dbReference>
<dbReference type="SMART" id="SM00732">
    <property type="entry name" value="YqgFc"/>
    <property type="match status" value="1"/>
</dbReference>
<dbReference type="OrthoDB" id="343921at2759"/>
<feature type="compositionally biased region" description="Polar residues" evidence="11">
    <location>
        <begin position="1465"/>
        <end position="1480"/>
    </location>
</feature>
<dbReference type="InterPro" id="IPR035420">
    <property type="entry name" value="Spt6_SH2"/>
</dbReference>
<accession>A0A9Q0DL39</accession>
<dbReference type="InterPro" id="IPR028083">
    <property type="entry name" value="Spt6_acidic_N_dom"/>
</dbReference>
<dbReference type="Pfam" id="PF22706">
    <property type="entry name" value="Tex_central_region"/>
    <property type="match status" value="1"/>
</dbReference>
<comment type="subcellular location">
    <subcellularLocation>
        <location evidence="1 10">Nucleus</location>
    </subcellularLocation>
</comment>
<keyword evidence="8 10" id="KW-0539">Nucleus</keyword>
<dbReference type="Gene3D" id="2.40.50.140">
    <property type="entry name" value="Nucleic acid-binding proteins"/>
    <property type="match status" value="1"/>
</dbReference>
<dbReference type="InterPro" id="IPR006641">
    <property type="entry name" value="YqgF/RNaseH-like_dom"/>
</dbReference>
<keyword evidence="4" id="KW-0597">Phosphoprotein</keyword>
<dbReference type="FunFam" id="1.10.3500.10:FF:000001">
    <property type="entry name" value="Transcription elongation factor spt6"/>
    <property type="match status" value="1"/>
</dbReference>
<feature type="compositionally biased region" description="Basic residues" evidence="11">
    <location>
        <begin position="107"/>
        <end position="116"/>
    </location>
</feature>
<dbReference type="SMART" id="SM00252">
    <property type="entry name" value="SH2"/>
    <property type="match status" value="1"/>
</dbReference>
<dbReference type="Gene3D" id="1.10.3500.10">
    <property type="entry name" value="Tex N-terminal region-like"/>
    <property type="match status" value="1"/>
</dbReference>
<evidence type="ECO:0000256" key="1">
    <source>
        <dbReference type="ARBA" id="ARBA00004123"/>
    </source>
</evidence>
<feature type="domain" description="SH2" evidence="12">
    <location>
        <begin position="1198"/>
        <end position="1287"/>
    </location>
</feature>
<dbReference type="SUPFAM" id="SSF53098">
    <property type="entry name" value="Ribonuclease H-like"/>
    <property type="match status" value="1"/>
</dbReference>
<dbReference type="FunFam" id="1.10.10.650:FF:000002">
    <property type="entry name" value="Transcription elongation factor spt6"/>
    <property type="match status" value="1"/>
</dbReference>
<organism evidence="14 15">
    <name type="scientific">Muraenolepis orangiensis</name>
    <name type="common">Patagonian moray cod</name>
    <dbReference type="NCBI Taxonomy" id="630683"/>
    <lineage>
        <taxon>Eukaryota</taxon>
        <taxon>Metazoa</taxon>
        <taxon>Chordata</taxon>
        <taxon>Craniata</taxon>
        <taxon>Vertebrata</taxon>
        <taxon>Euteleostomi</taxon>
        <taxon>Actinopterygii</taxon>
        <taxon>Neopterygii</taxon>
        <taxon>Teleostei</taxon>
        <taxon>Neoteleostei</taxon>
        <taxon>Acanthomorphata</taxon>
        <taxon>Zeiogadaria</taxon>
        <taxon>Gadariae</taxon>
        <taxon>Gadiformes</taxon>
        <taxon>Muraenolepidoidei</taxon>
        <taxon>Muraenolepididae</taxon>
        <taxon>Muraenolepis</taxon>
    </lineage>
</organism>
<dbReference type="CDD" id="cd09928">
    <property type="entry name" value="SH2_Cterm_SPT6_like"/>
    <property type="match status" value="1"/>
</dbReference>
<dbReference type="InterPro" id="IPR036860">
    <property type="entry name" value="SH2_dom_sf"/>
</dbReference>
<gene>
    <name evidence="14" type="ORF">NHX12_009845</name>
</gene>
<feature type="compositionally biased region" description="Acidic residues" evidence="11">
    <location>
        <begin position="31"/>
        <end position="45"/>
    </location>
</feature>
<protein>
    <recommendedName>
        <fullName evidence="3">Transcription elongation factor SPT6</fullName>
    </recommendedName>
    <alternativeName>
        <fullName evidence="9">Transcription elongation factor spt6</fullName>
    </alternativeName>
</protein>
<dbReference type="InterPro" id="IPR012340">
    <property type="entry name" value="NA-bd_OB-fold"/>
</dbReference>
<evidence type="ECO:0000256" key="7">
    <source>
        <dbReference type="ARBA" id="ARBA00023186"/>
    </source>
</evidence>
<comment type="similarity">
    <text evidence="2 10">Belongs to the SPT6 family.</text>
</comment>
<evidence type="ECO:0000256" key="11">
    <source>
        <dbReference type="SAM" id="MobiDB-lite"/>
    </source>
</evidence>
<evidence type="ECO:0000256" key="5">
    <source>
        <dbReference type="ARBA" id="ARBA00023054"/>
    </source>
</evidence>
<dbReference type="Pfam" id="PF17674">
    <property type="entry name" value="HHH_9"/>
    <property type="match status" value="1"/>
</dbReference>
<feature type="compositionally biased region" description="Acidic residues" evidence="11">
    <location>
        <begin position="90"/>
        <end position="101"/>
    </location>
</feature>
<dbReference type="EMBL" id="JANIIK010000115">
    <property type="protein sequence ID" value="KAJ3588995.1"/>
    <property type="molecule type" value="Genomic_DNA"/>
</dbReference>
<dbReference type="InterPro" id="IPR028231">
    <property type="entry name" value="Spt6_YqgF"/>
</dbReference>
<dbReference type="GO" id="GO:0034728">
    <property type="term" value="P:nucleosome organization"/>
    <property type="evidence" value="ECO:0007669"/>
    <property type="project" value="TreeGrafter"/>
</dbReference>
<dbReference type="Gene3D" id="1.10.150.850">
    <property type="entry name" value="Spt6, helix-hairpin-helix domain"/>
    <property type="match status" value="1"/>
</dbReference>
<evidence type="ECO:0000256" key="8">
    <source>
        <dbReference type="ARBA" id="ARBA00023242"/>
    </source>
</evidence>
<dbReference type="SUPFAM" id="SSF47781">
    <property type="entry name" value="RuvA domain 2-like"/>
    <property type="match status" value="2"/>
</dbReference>
<feature type="compositionally biased region" description="Acidic residues" evidence="11">
    <location>
        <begin position="1"/>
        <end position="18"/>
    </location>
</feature>
<dbReference type="InterPro" id="IPR041692">
    <property type="entry name" value="HHH_9"/>
</dbReference>
<dbReference type="GO" id="GO:0060429">
    <property type="term" value="P:epithelium development"/>
    <property type="evidence" value="ECO:0007669"/>
    <property type="project" value="UniProtKB-ARBA"/>
</dbReference>
<evidence type="ECO:0000313" key="14">
    <source>
        <dbReference type="EMBL" id="KAJ3588995.1"/>
    </source>
</evidence>
<dbReference type="Gene3D" id="1.10.10.650">
    <property type="entry name" value="RuvA domain 2-like"/>
    <property type="match status" value="1"/>
</dbReference>
<evidence type="ECO:0000256" key="2">
    <source>
        <dbReference type="ARBA" id="ARBA00009253"/>
    </source>
</evidence>
<dbReference type="Proteomes" id="UP001148018">
    <property type="component" value="Unassembled WGS sequence"/>
</dbReference>
<proteinExistence type="inferred from homology"/>
<name>A0A9Q0DL39_9TELE</name>
<feature type="region of interest" description="Disordered" evidence="11">
    <location>
        <begin position="1438"/>
        <end position="1590"/>
    </location>
</feature>
<dbReference type="GO" id="GO:0042393">
    <property type="term" value="F:histone binding"/>
    <property type="evidence" value="ECO:0007669"/>
    <property type="project" value="TreeGrafter"/>
</dbReference>
<dbReference type="GO" id="GO:0003677">
    <property type="term" value="F:DNA binding"/>
    <property type="evidence" value="ECO:0007669"/>
    <property type="project" value="InterPro"/>
</dbReference>
<comment type="caution">
    <text evidence="14">The sequence shown here is derived from an EMBL/GenBank/DDBJ whole genome shotgun (WGS) entry which is preliminary data.</text>
</comment>
<evidence type="ECO:0000259" key="13">
    <source>
        <dbReference type="SMART" id="SM00732"/>
    </source>
</evidence>
<dbReference type="GO" id="GO:0140673">
    <property type="term" value="P:transcription elongation-coupled chromatin remodeling"/>
    <property type="evidence" value="ECO:0007669"/>
    <property type="project" value="InterPro"/>
</dbReference>
<dbReference type="GO" id="GO:0031491">
    <property type="term" value="F:nucleosome binding"/>
    <property type="evidence" value="ECO:0007669"/>
    <property type="project" value="TreeGrafter"/>
</dbReference>
<dbReference type="InterPro" id="IPR055179">
    <property type="entry name" value="Tex-like_central_region"/>
</dbReference>
<dbReference type="FunFam" id="1.10.150.850:FF:000004">
    <property type="entry name" value="Transcription elongation factor SPT6"/>
    <property type="match status" value="1"/>
</dbReference>
<dbReference type="SUPFAM" id="SSF158832">
    <property type="entry name" value="Tex N-terminal region-like"/>
    <property type="match status" value="1"/>
</dbReference>
<feature type="compositionally biased region" description="Basic residues" evidence="11">
    <location>
        <begin position="1495"/>
        <end position="1505"/>
    </location>
</feature>
<feature type="compositionally biased region" description="Basic and acidic residues" evidence="11">
    <location>
        <begin position="1545"/>
        <end position="1555"/>
    </location>
</feature>